<dbReference type="InterPro" id="IPR043998">
    <property type="entry name" value="Put_Metallopep"/>
</dbReference>
<evidence type="ECO:0000313" key="2">
    <source>
        <dbReference type="EMBL" id="NKE69288.1"/>
    </source>
</evidence>
<evidence type="ECO:0000313" key="3">
    <source>
        <dbReference type="Proteomes" id="UP000534783"/>
    </source>
</evidence>
<proteinExistence type="predicted"/>
<protein>
    <submittedName>
        <fullName evidence="2">Metallopeptidase</fullName>
    </submittedName>
</protein>
<accession>A0A7X6DLV5</accession>
<dbReference type="RefSeq" id="WP_168057602.1">
    <property type="nucleotide sequence ID" value="NZ_VTOW01000001.1"/>
</dbReference>
<dbReference type="AlphaFoldDB" id="A0A7X6DLV5"/>
<name>A0A7X6DLV5_9BACT</name>
<gene>
    <name evidence="2" type="ORF">MNODULE_00780</name>
</gene>
<dbReference type="Pfam" id="PF18894">
    <property type="entry name" value="PhageMetallopep"/>
    <property type="match status" value="1"/>
</dbReference>
<feature type="domain" description="Putative phage metallopeptidase" evidence="1">
    <location>
        <begin position="1"/>
        <end position="117"/>
    </location>
</feature>
<sequence>MEYVPEPDIDKEVARIIAFFEWDHLDPKRVRTIRSRGSRSRRILARCHALPKAMQTGLALPAHYVIELVSENYDRLSEMEKTKTLIHELLHIPATFGGGFRHHDYVHGRRVNKLYEEYARHLSAPPPAPETIPAQVTIAF</sequence>
<keyword evidence="3" id="KW-1185">Reference proteome</keyword>
<evidence type="ECO:0000259" key="1">
    <source>
        <dbReference type="Pfam" id="PF18894"/>
    </source>
</evidence>
<dbReference type="Proteomes" id="UP000534783">
    <property type="component" value="Unassembled WGS sequence"/>
</dbReference>
<reference evidence="2 3" key="1">
    <citation type="journal article" date="2020" name="Nature">
        <title>Bacterial chemolithoautotrophy via manganese oxidation.</title>
        <authorList>
            <person name="Yu H."/>
            <person name="Leadbetter J.R."/>
        </authorList>
    </citation>
    <scope>NUCLEOTIDE SEQUENCE [LARGE SCALE GENOMIC DNA]</scope>
    <source>
        <strain evidence="2 3">Mn-1</strain>
    </source>
</reference>
<organism evidence="2 3">
    <name type="scientific">Candidatus Manganitrophus noduliformans</name>
    <dbReference type="NCBI Taxonomy" id="2606439"/>
    <lineage>
        <taxon>Bacteria</taxon>
        <taxon>Pseudomonadati</taxon>
        <taxon>Nitrospirota</taxon>
        <taxon>Nitrospiria</taxon>
        <taxon>Candidatus Troglogloeales</taxon>
        <taxon>Candidatus Manganitrophaceae</taxon>
        <taxon>Candidatus Manganitrophus</taxon>
    </lineage>
</organism>
<dbReference type="EMBL" id="VTOW01000001">
    <property type="protein sequence ID" value="NKE69288.1"/>
    <property type="molecule type" value="Genomic_DNA"/>
</dbReference>
<comment type="caution">
    <text evidence="2">The sequence shown here is derived from an EMBL/GenBank/DDBJ whole genome shotgun (WGS) entry which is preliminary data.</text>
</comment>